<keyword evidence="2" id="KW-1133">Transmembrane helix</keyword>
<name>A0ABP0EXD1_9RICK</name>
<dbReference type="SUPFAM" id="SSF109998">
    <property type="entry name" value="Triger factor/SurA peptide-binding domain-like"/>
    <property type="match status" value="1"/>
</dbReference>
<gene>
    <name evidence="3" type="ORF">CAXC1_70006</name>
</gene>
<keyword evidence="2" id="KW-0812">Transmembrane</keyword>
<feature type="transmembrane region" description="Helical" evidence="2">
    <location>
        <begin position="28"/>
        <end position="50"/>
    </location>
</feature>
<accession>A0ABP0EXD1</accession>
<dbReference type="PANTHER" id="PTHR47637">
    <property type="entry name" value="CHAPERONE SURA"/>
    <property type="match status" value="1"/>
</dbReference>
<dbReference type="Pfam" id="PF13623">
    <property type="entry name" value="SurA_N_2"/>
    <property type="match status" value="1"/>
</dbReference>
<dbReference type="Proteomes" id="UP001314181">
    <property type="component" value="Unassembled WGS sequence"/>
</dbReference>
<evidence type="ECO:0008006" key="5">
    <source>
        <dbReference type="Google" id="ProtNLM"/>
    </source>
</evidence>
<evidence type="ECO:0000313" key="4">
    <source>
        <dbReference type="Proteomes" id="UP001314181"/>
    </source>
</evidence>
<reference evidence="3 4" key="1">
    <citation type="submission" date="2024-01" db="EMBL/GenBank/DDBJ databases">
        <authorList>
            <person name="Kunselman E."/>
        </authorList>
    </citation>
    <scope>NUCLEOTIDE SEQUENCE [LARGE SCALE GENOMIC DNA]</scope>
    <source>
        <strain evidence="3">2 abalone samples</strain>
    </source>
</reference>
<sequence length="306" mass="34931">MQISDIFMYLIVKIFCKIKKNFLNMQRVSLIIVIFVIFTAHSMGIVAIVGGHVISDKDMREGIAIARSPFFGKPLPDNNLKQLVLDNFIEQTLILDEAEHFGIMLSDREVVQYMVDSFRVRSIDEFAKKIVENGLSWEKVFAQAKAKLLWRQLVNEMVIPSISVSDAEIVEWHEQNNNRYGKIYNIKSLFAEDVSTINSSAYSNYIDCKDIESFANTFGLQVASDASLLFADMNTEIKRQITKGLSIGKLSNAINDNEFIVLCSVDKAKSLDDEEVYRKLFELKVSANKMAYLNKIKARYYASEQQ</sequence>
<dbReference type="Gene3D" id="1.10.4030.10">
    <property type="entry name" value="Porin chaperone SurA, peptide-binding domain"/>
    <property type="match status" value="1"/>
</dbReference>
<organism evidence="3 4">
    <name type="scientific">Candidatus Xenohaliotis californiensis</name>
    <dbReference type="NCBI Taxonomy" id="84677"/>
    <lineage>
        <taxon>Bacteria</taxon>
        <taxon>Pseudomonadati</taxon>
        <taxon>Pseudomonadota</taxon>
        <taxon>Alphaproteobacteria</taxon>
        <taxon>Rickettsiales</taxon>
        <taxon>Anaplasmataceae</taxon>
        <taxon>Candidatus Xenohaliotis</taxon>
    </lineage>
</organism>
<dbReference type="PANTHER" id="PTHR47637:SF1">
    <property type="entry name" value="CHAPERONE SURA"/>
    <property type="match status" value="1"/>
</dbReference>
<dbReference type="InterPro" id="IPR027304">
    <property type="entry name" value="Trigger_fact/SurA_dom_sf"/>
</dbReference>
<dbReference type="Gene3D" id="3.10.50.40">
    <property type="match status" value="1"/>
</dbReference>
<dbReference type="RefSeq" id="WP_338364719.1">
    <property type="nucleotide sequence ID" value="NZ_CAWVOK010000033.1"/>
</dbReference>
<dbReference type="EMBL" id="CAWVOK010000033">
    <property type="protein sequence ID" value="CAK8163482.1"/>
    <property type="molecule type" value="Genomic_DNA"/>
</dbReference>
<evidence type="ECO:0000256" key="1">
    <source>
        <dbReference type="ARBA" id="ARBA00022729"/>
    </source>
</evidence>
<evidence type="ECO:0000256" key="2">
    <source>
        <dbReference type="SAM" id="Phobius"/>
    </source>
</evidence>
<protein>
    <recommendedName>
        <fullName evidence="5">Peptidylprolyl isomerase</fullName>
    </recommendedName>
</protein>
<keyword evidence="1" id="KW-0732">Signal</keyword>
<dbReference type="InterPro" id="IPR050280">
    <property type="entry name" value="OMP_Chaperone_SurA"/>
</dbReference>
<evidence type="ECO:0000313" key="3">
    <source>
        <dbReference type="EMBL" id="CAK8163482.1"/>
    </source>
</evidence>
<keyword evidence="2" id="KW-0472">Membrane</keyword>
<dbReference type="InterPro" id="IPR046357">
    <property type="entry name" value="PPIase_dom_sf"/>
</dbReference>
<keyword evidence="4" id="KW-1185">Reference proteome</keyword>
<proteinExistence type="predicted"/>
<comment type="caution">
    <text evidence="3">The sequence shown here is derived from an EMBL/GenBank/DDBJ whole genome shotgun (WGS) entry which is preliminary data.</text>
</comment>